<dbReference type="AlphaFoldDB" id="A0A8X6NLE4"/>
<evidence type="ECO:0000313" key="1">
    <source>
        <dbReference type="EMBL" id="GFT19913.1"/>
    </source>
</evidence>
<dbReference type="EMBL" id="BMAW01059186">
    <property type="protein sequence ID" value="GFT19913.1"/>
    <property type="molecule type" value="Genomic_DNA"/>
</dbReference>
<dbReference type="Proteomes" id="UP000887013">
    <property type="component" value="Unassembled WGS sequence"/>
</dbReference>
<evidence type="ECO:0000313" key="2">
    <source>
        <dbReference type="Proteomes" id="UP000887013"/>
    </source>
</evidence>
<protein>
    <submittedName>
        <fullName evidence="1">Uncharacterized protein</fullName>
    </submittedName>
</protein>
<keyword evidence="2" id="KW-1185">Reference proteome</keyword>
<accession>A0A8X6NLE4</accession>
<name>A0A8X6NLE4_NEPPI</name>
<reference evidence="1" key="1">
    <citation type="submission" date="2020-08" db="EMBL/GenBank/DDBJ databases">
        <title>Multicomponent nature underlies the extraordinary mechanical properties of spider dragline silk.</title>
        <authorList>
            <person name="Kono N."/>
            <person name="Nakamura H."/>
            <person name="Mori M."/>
            <person name="Yoshida Y."/>
            <person name="Ohtoshi R."/>
            <person name="Malay A.D."/>
            <person name="Moran D.A.P."/>
            <person name="Tomita M."/>
            <person name="Numata K."/>
            <person name="Arakawa K."/>
        </authorList>
    </citation>
    <scope>NUCLEOTIDE SEQUENCE</scope>
</reference>
<sequence length="96" mass="10888">MSYGTNASMLTYAFLQTQALKNFTQKGGRCNLLRLNYQTINFLPNKEPIHIAGISLQFACNCPEVKGRRKRECLNVARKEKGPTTPEIRDDHEAIC</sequence>
<comment type="caution">
    <text evidence="1">The sequence shown here is derived from an EMBL/GenBank/DDBJ whole genome shotgun (WGS) entry which is preliminary data.</text>
</comment>
<gene>
    <name evidence="1" type="ORF">NPIL_3591</name>
</gene>
<organism evidence="1 2">
    <name type="scientific">Nephila pilipes</name>
    <name type="common">Giant wood spider</name>
    <name type="synonym">Nephila maculata</name>
    <dbReference type="NCBI Taxonomy" id="299642"/>
    <lineage>
        <taxon>Eukaryota</taxon>
        <taxon>Metazoa</taxon>
        <taxon>Ecdysozoa</taxon>
        <taxon>Arthropoda</taxon>
        <taxon>Chelicerata</taxon>
        <taxon>Arachnida</taxon>
        <taxon>Araneae</taxon>
        <taxon>Araneomorphae</taxon>
        <taxon>Entelegynae</taxon>
        <taxon>Araneoidea</taxon>
        <taxon>Nephilidae</taxon>
        <taxon>Nephila</taxon>
    </lineage>
</organism>
<proteinExistence type="predicted"/>